<organism evidence="1">
    <name type="scientific">Pseudomonas marincola</name>
    <dbReference type="NCBI Taxonomy" id="437900"/>
    <lineage>
        <taxon>Bacteria</taxon>
        <taxon>Pseudomonadati</taxon>
        <taxon>Pseudomonadota</taxon>
        <taxon>Gammaproteobacteria</taxon>
        <taxon>Pseudomonadales</taxon>
        <taxon>Pseudomonadaceae</taxon>
        <taxon>Pseudomonas</taxon>
    </lineage>
</organism>
<evidence type="ECO:0000313" key="1">
    <source>
        <dbReference type="EMBL" id="VEV95708.1"/>
    </source>
</evidence>
<name>A0A653DZ24_9PSED</name>
<protein>
    <submittedName>
        <fullName evidence="1">Uncharacterized protein</fullName>
    </submittedName>
</protein>
<dbReference type="EMBL" id="LR215729">
    <property type="protein sequence ID" value="VEV95708.1"/>
    <property type="molecule type" value="Genomic_DNA"/>
</dbReference>
<dbReference type="AlphaFoldDB" id="A0A653DZ24"/>
<gene>
    <name evidence="1" type="ORF">PMYSY11_0661</name>
</gene>
<sequence length="69" mass="7018">MDELTPAPALSVQGADADTVLTALAVGRFFAQNSAAARTPDEVVPSSSRVAKLSCALFGILLVSVCVTP</sequence>
<reference evidence="1" key="1">
    <citation type="submission" date="2019-02" db="EMBL/GenBank/DDBJ databases">
        <authorList>
            <consortium name="Genoscope - CEA"/>
            <person name="William W."/>
        </authorList>
    </citation>
    <scope>NUCLEOTIDE SEQUENCE [LARGE SCALE GENOMIC DNA]</scope>
    <source>
        <strain evidence="1">YSy11</strain>
    </source>
</reference>
<accession>A0A653DZ24</accession>
<proteinExistence type="predicted"/>